<dbReference type="InterPro" id="IPR011034">
    <property type="entry name" value="Formyl_transferase-like_C_sf"/>
</dbReference>
<dbReference type="FunFam" id="3.40.50.12230:FF:000001">
    <property type="entry name" value="Methionyl-tRNA formyltransferase"/>
    <property type="match status" value="1"/>
</dbReference>
<gene>
    <name evidence="7" type="ORF">METZ01_LOCUS96968</name>
</gene>
<dbReference type="GO" id="GO:0005829">
    <property type="term" value="C:cytosol"/>
    <property type="evidence" value="ECO:0007669"/>
    <property type="project" value="TreeGrafter"/>
</dbReference>
<dbReference type="NCBIfam" id="TIGR00460">
    <property type="entry name" value="fmt"/>
    <property type="match status" value="1"/>
</dbReference>
<proteinExistence type="inferred from homology"/>
<dbReference type="InterPro" id="IPR005793">
    <property type="entry name" value="Formyl_trans_C"/>
</dbReference>
<dbReference type="InterPro" id="IPR005794">
    <property type="entry name" value="Fmt"/>
</dbReference>
<sequence length="304" mass="33723">MGTPEFALPTLRKIYNSSHSIISVVTQPDRPKGRGQIKVASPIKNFAIENNIPLLQPENVNAENFIQLLLEKRPDYIIVVAFGQILREALLKVPKQFCINLHSSLLPKYRGAAPINRAILNGDVRSGVTTMIMDKGMDTGDILLIRETSIEKDDDAQSLHDKLAEQGGKLVLETLARLEKNNLLPTPQDSDLASYAPKLKKEESLIDWKMTANNILNKIRGLTPWPGTHTLFNGKRLCILKSEVIKGEPSDRPGYIERITDSGIEVGTGEKRLKITELKPEGKKAMPVKSFLSGYKINPGDKLG</sequence>
<dbReference type="SUPFAM" id="SSF53328">
    <property type="entry name" value="Formyltransferase"/>
    <property type="match status" value="1"/>
</dbReference>
<keyword evidence="4" id="KW-0648">Protein biosynthesis</keyword>
<evidence type="ECO:0000256" key="2">
    <source>
        <dbReference type="ARBA" id="ARBA00012261"/>
    </source>
</evidence>
<dbReference type="GO" id="GO:0004479">
    <property type="term" value="F:methionyl-tRNA formyltransferase activity"/>
    <property type="evidence" value="ECO:0007669"/>
    <property type="project" value="UniProtKB-EC"/>
</dbReference>
<dbReference type="HAMAP" id="MF_00182">
    <property type="entry name" value="Formyl_trans"/>
    <property type="match status" value="1"/>
</dbReference>
<protein>
    <recommendedName>
        <fullName evidence="2">methionyl-tRNA formyltransferase</fullName>
        <ecNumber evidence="2">2.1.2.9</ecNumber>
    </recommendedName>
</protein>
<feature type="domain" description="Formyl transferase N-terminal" evidence="5">
    <location>
        <begin position="7"/>
        <end position="174"/>
    </location>
</feature>
<dbReference type="InterPro" id="IPR044135">
    <property type="entry name" value="Met-tRNA-FMT_C"/>
</dbReference>
<evidence type="ECO:0000256" key="1">
    <source>
        <dbReference type="ARBA" id="ARBA00010699"/>
    </source>
</evidence>
<dbReference type="EMBL" id="UINC01009867">
    <property type="protein sequence ID" value="SVA44114.1"/>
    <property type="molecule type" value="Genomic_DNA"/>
</dbReference>
<dbReference type="SUPFAM" id="SSF50486">
    <property type="entry name" value="FMT C-terminal domain-like"/>
    <property type="match status" value="1"/>
</dbReference>
<evidence type="ECO:0000259" key="5">
    <source>
        <dbReference type="Pfam" id="PF00551"/>
    </source>
</evidence>
<reference evidence="7" key="1">
    <citation type="submission" date="2018-05" db="EMBL/GenBank/DDBJ databases">
        <authorList>
            <person name="Lanie J.A."/>
            <person name="Ng W.-L."/>
            <person name="Kazmierczak K.M."/>
            <person name="Andrzejewski T.M."/>
            <person name="Davidsen T.M."/>
            <person name="Wayne K.J."/>
            <person name="Tettelin H."/>
            <person name="Glass J.I."/>
            <person name="Rusch D."/>
            <person name="Podicherti R."/>
            <person name="Tsui H.-C.T."/>
            <person name="Winkler M.E."/>
        </authorList>
    </citation>
    <scope>NUCLEOTIDE SEQUENCE</scope>
</reference>
<evidence type="ECO:0000259" key="6">
    <source>
        <dbReference type="Pfam" id="PF02911"/>
    </source>
</evidence>
<organism evidence="7">
    <name type="scientific">marine metagenome</name>
    <dbReference type="NCBI Taxonomy" id="408172"/>
    <lineage>
        <taxon>unclassified sequences</taxon>
        <taxon>metagenomes</taxon>
        <taxon>ecological metagenomes</taxon>
    </lineage>
</organism>
<dbReference type="Pfam" id="PF00551">
    <property type="entry name" value="Formyl_trans_N"/>
    <property type="match status" value="1"/>
</dbReference>
<keyword evidence="3" id="KW-0808">Transferase</keyword>
<accession>A0A381VV18</accession>
<dbReference type="InterPro" id="IPR002376">
    <property type="entry name" value="Formyl_transf_N"/>
</dbReference>
<feature type="domain" description="Formyl transferase C-terminal" evidence="6">
    <location>
        <begin position="198"/>
        <end position="295"/>
    </location>
</feature>
<dbReference type="EC" id="2.1.2.9" evidence="2"/>
<dbReference type="CDD" id="cd08646">
    <property type="entry name" value="FMT_core_Met-tRNA-FMT_N"/>
    <property type="match status" value="1"/>
</dbReference>
<comment type="similarity">
    <text evidence="1">Belongs to the Fmt family.</text>
</comment>
<name>A0A381VV18_9ZZZZ</name>
<dbReference type="InterPro" id="IPR036477">
    <property type="entry name" value="Formyl_transf_N_sf"/>
</dbReference>
<dbReference type="AlphaFoldDB" id="A0A381VV18"/>
<evidence type="ECO:0000256" key="4">
    <source>
        <dbReference type="ARBA" id="ARBA00022917"/>
    </source>
</evidence>
<dbReference type="CDD" id="cd08704">
    <property type="entry name" value="Met_tRNA_FMT_C"/>
    <property type="match status" value="1"/>
</dbReference>
<dbReference type="Pfam" id="PF02911">
    <property type="entry name" value="Formyl_trans_C"/>
    <property type="match status" value="1"/>
</dbReference>
<evidence type="ECO:0000313" key="7">
    <source>
        <dbReference type="EMBL" id="SVA44114.1"/>
    </source>
</evidence>
<dbReference type="PANTHER" id="PTHR11138">
    <property type="entry name" value="METHIONYL-TRNA FORMYLTRANSFERASE"/>
    <property type="match status" value="1"/>
</dbReference>
<evidence type="ECO:0000256" key="3">
    <source>
        <dbReference type="ARBA" id="ARBA00022679"/>
    </source>
</evidence>
<dbReference type="Gene3D" id="3.40.50.12230">
    <property type="match status" value="1"/>
</dbReference>
<dbReference type="InterPro" id="IPR041711">
    <property type="entry name" value="Met-tRNA-FMT_N"/>
</dbReference>
<dbReference type="PANTHER" id="PTHR11138:SF5">
    <property type="entry name" value="METHIONYL-TRNA FORMYLTRANSFERASE, MITOCHONDRIAL"/>
    <property type="match status" value="1"/>
</dbReference>